<evidence type="ECO:0000256" key="1">
    <source>
        <dbReference type="ARBA" id="ARBA00009184"/>
    </source>
</evidence>
<dbReference type="Gene3D" id="3.40.50.1000">
    <property type="entry name" value="HAD superfamily/HAD-like"/>
    <property type="match status" value="1"/>
</dbReference>
<evidence type="ECO:0000256" key="4">
    <source>
        <dbReference type="ARBA" id="ARBA00022842"/>
    </source>
</evidence>
<comment type="caution">
    <text evidence="5">The sequence shown here is derived from an EMBL/GenBank/DDBJ whole genome shotgun (WGS) entry which is preliminary data.</text>
</comment>
<dbReference type="NCBIfam" id="TIGR01488">
    <property type="entry name" value="HAD-SF-IB"/>
    <property type="match status" value="1"/>
</dbReference>
<dbReference type="RefSeq" id="WP_377731927.1">
    <property type="nucleotide sequence ID" value="NZ_JBHSRI010000002.1"/>
</dbReference>
<dbReference type="InterPro" id="IPR036412">
    <property type="entry name" value="HAD-like_sf"/>
</dbReference>
<reference evidence="6" key="1">
    <citation type="journal article" date="2019" name="Int. J. Syst. Evol. Microbiol.">
        <title>The Global Catalogue of Microorganisms (GCM) 10K type strain sequencing project: providing services to taxonomists for standard genome sequencing and annotation.</title>
        <authorList>
            <consortium name="The Broad Institute Genomics Platform"/>
            <consortium name="The Broad Institute Genome Sequencing Center for Infectious Disease"/>
            <person name="Wu L."/>
            <person name="Ma J."/>
        </authorList>
    </citation>
    <scope>NUCLEOTIDE SEQUENCE [LARGE SCALE GENOMIC DNA]</scope>
    <source>
        <strain evidence="6">CCUG 54527</strain>
    </source>
</reference>
<keyword evidence="4" id="KW-0460">Magnesium</keyword>
<dbReference type="InterPro" id="IPR006385">
    <property type="entry name" value="HAD_hydro_SerB1"/>
</dbReference>
<dbReference type="NCBIfam" id="TIGR01490">
    <property type="entry name" value="HAD-SF-IB-hyp1"/>
    <property type="match status" value="1"/>
</dbReference>
<dbReference type="Pfam" id="PF12710">
    <property type="entry name" value="HAD"/>
    <property type="match status" value="1"/>
</dbReference>
<keyword evidence="2" id="KW-0479">Metal-binding</keyword>
<dbReference type="Gene3D" id="1.20.1440.100">
    <property type="entry name" value="SG protein - dephosphorylation function"/>
    <property type="match status" value="1"/>
</dbReference>
<keyword evidence="6" id="KW-1185">Reference proteome</keyword>
<comment type="similarity">
    <text evidence="1">Belongs to the HAD-like hydrolase superfamily. SerB family.</text>
</comment>
<proteinExistence type="inferred from homology"/>
<evidence type="ECO:0000256" key="3">
    <source>
        <dbReference type="ARBA" id="ARBA00022801"/>
    </source>
</evidence>
<protein>
    <submittedName>
        <fullName evidence="5">HAD family hydrolase</fullName>
    </submittedName>
</protein>
<dbReference type="EMBL" id="JBHSRI010000002">
    <property type="protein sequence ID" value="MFC6037930.1"/>
    <property type="molecule type" value="Genomic_DNA"/>
</dbReference>
<evidence type="ECO:0000256" key="2">
    <source>
        <dbReference type="ARBA" id="ARBA00022723"/>
    </source>
</evidence>
<dbReference type="Proteomes" id="UP001596170">
    <property type="component" value="Unassembled WGS sequence"/>
</dbReference>
<sequence length="220" mass="25457">MRVAIFDFDGTLYPQETFKLMMNYMKKHPIHASKYQPFYRALMKPYLAYKMKLYPENKMKAKSMQLYLNALKDMPQQEVENYFKDMSKEMHNELNVTVVDRLKKHLIAGDHVLLVSGAFAPMLNEVTRDLAIHDVIGTQIPMSNGTIDTETAIYHIQGERKNEMIEQALQGLDIDWKNSSAYGDSISDITVLELVGNPVAVRPESRLQAIAEDRKWEILW</sequence>
<accession>A0ABW1L0Z3</accession>
<dbReference type="InterPro" id="IPR023214">
    <property type="entry name" value="HAD_sf"/>
</dbReference>
<organism evidence="5 6">
    <name type="scientific">Paenisporosarcina macmurdoensis</name>
    <dbReference type="NCBI Taxonomy" id="212659"/>
    <lineage>
        <taxon>Bacteria</taxon>
        <taxon>Bacillati</taxon>
        <taxon>Bacillota</taxon>
        <taxon>Bacilli</taxon>
        <taxon>Bacillales</taxon>
        <taxon>Caryophanaceae</taxon>
        <taxon>Paenisporosarcina</taxon>
    </lineage>
</organism>
<evidence type="ECO:0000313" key="5">
    <source>
        <dbReference type="EMBL" id="MFC6037930.1"/>
    </source>
</evidence>
<name>A0ABW1L0Z3_9BACL</name>
<gene>
    <name evidence="5" type="ORF">ACFPYN_00555</name>
</gene>
<dbReference type="PANTHER" id="PTHR43344">
    <property type="entry name" value="PHOSPHOSERINE PHOSPHATASE"/>
    <property type="match status" value="1"/>
</dbReference>
<dbReference type="InterPro" id="IPR050582">
    <property type="entry name" value="HAD-like_SerB"/>
</dbReference>
<keyword evidence="3 5" id="KW-0378">Hydrolase</keyword>
<dbReference type="SUPFAM" id="SSF56784">
    <property type="entry name" value="HAD-like"/>
    <property type="match status" value="1"/>
</dbReference>
<evidence type="ECO:0000313" key="6">
    <source>
        <dbReference type="Proteomes" id="UP001596170"/>
    </source>
</evidence>
<dbReference type="PANTHER" id="PTHR43344:SF13">
    <property type="entry name" value="PHOSPHATASE RV3661-RELATED"/>
    <property type="match status" value="1"/>
</dbReference>
<dbReference type="GO" id="GO:0016787">
    <property type="term" value="F:hydrolase activity"/>
    <property type="evidence" value="ECO:0007669"/>
    <property type="project" value="UniProtKB-KW"/>
</dbReference>